<gene>
    <name evidence="4" type="ORF">AVEN_158058_1</name>
    <name evidence="3" type="ORF">AVEN_191202_1</name>
</gene>
<dbReference type="EMBL" id="BGPR01247133">
    <property type="protein sequence ID" value="GBM29877.1"/>
    <property type="molecule type" value="Genomic_DNA"/>
</dbReference>
<dbReference type="Gene3D" id="1.10.340.70">
    <property type="match status" value="1"/>
</dbReference>
<comment type="caution">
    <text evidence="3">The sequence shown here is derived from an EMBL/GenBank/DDBJ whole genome shotgun (WGS) entry which is preliminary data.</text>
</comment>
<organism evidence="3 5">
    <name type="scientific">Araneus ventricosus</name>
    <name type="common">Orbweaver spider</name>
    <name type="synonym">Epeira ventricosa</name>
    <dbReference type="NCBI Taxonomy" id="182803"/>
    <lineage>
        <taxon>Eukaryota</taxon>
        <taxon>Metazoa</taxon>
        <taxon>Ecdysozoa</taxon>
        <taxon>Arthropoda</taxon>
        <taxon>Chelicerata</taxon>
        <taxon>Arachnida</taxon>
        <taxon>Araneae</taxon>
        <taxon>Araneomorphae</taxon>
        <taxon>Entelegynae</taxon>
        <taxon>Araneoidea</taxon>
        <taxon>Araneidae</taxon>
        <taxon>Araneus</taxon>
    </lineage>
</organism>
<feature type="domain" description="Integrase zinc-binding" evidence="2">
    <location>
        <begin position="47"/>
        <end position="100"/>
    </location>
</feature>
<dbReference type="EMBL" id="BGPR01013519">
    <property type="protein sequence ID" value="GBN61015.1"/>
    <property type="molecule type" value="Genomic_DNA"/>
</dbReference>
<dbReference type="InterPro" id="IPR041588">
    <property type="entry name" value="Integrase_H2C2"/>
</dbReference>
<dbReference type="PANTHER" id="PTHR37984">
    <property type="entry name" value="PROTEIN CBG26694"/>
    <property type="match status" value="1"/>
</dbReference>
<accession>A0A4Y2EMX6</accession>
<evidence type="ECO:0000313" key="5">
    <source>
        <dbReference type="Proteomes" id="UP000499080"/>
    </source>
</evidence>
<evidence type="ECO:0000313" key="3">
    <source>
        <dbReference type="EMBL" id="GBM29877.1"/>
    </source>
</evidence>
<protein>
    <recommendedName>
        <fullName evidence="1">RNA-directed DNA polymerase</fullName>
        <ecNumber evidence="1">2.7.7.49</ecNumber>
    </recommendedName>
</protein>
<evidence type="ECO:0000259" key="2">
    <source>
        <dbReference type="Pfam" id="PF17921"/>
    </source>
</evidence>
<sequence length="289" mass="33605">MSHQDDEELDLLLKQPRSLNFQKLQVPNTNVMLYCDIDTQVIRPYITKTHRYQVFPNLHDLALPGVRAKVKPMCSRFVWPRMKLNIVNFTTSCINFQKSKIARHLHSPLAEFKVPNQRFVHINIDIIGLLPSSQGFSYCLTAIDRFSRWPAAMPMADIEQKQLFKPYIVVRNLDLEFLSGSQQTEVHSLRVMYFILWRTPSEYVSHIQLPTYPPENGAVQRWNRSLKAAIICHTCVHWMSAFPAVLLGLRNVFKENLQFSPAEVVYGETLAYPVTFSSNRNHRWLTMVS</sequence>
<reference evidence="3 5" key="1">
    <citation type="journal article" date="2019" name="Sci. Rep.">
        <title>Orb-weaving spider Araneus ventricosus genome elucidates the spidroin gene catalogue.</title>
        <authorList>
            <person name="Kono N."/>
            <person name="Nakamura H."/>
            <person name="Ohtoshi R."/>
            <person name="Moran D.A.P."/>
            <person name="Shinohara A."/>
            <person name="Yoshida Y."/>
            <person name="Fujiwara M."/>
            <person name="Mori M."/>
            <person name="Tomita M."/>
            <person name="Arakawa K."/>
        </authorList>
    </citation>
    <scope>NUCLEOTIDE SEQUENCE [LARGE SCALE GENOMIC DNA]</scope>
</reference>
<dbReference type="EC" id="2.7.7.49" evidence="1"/>
<dbReference type="Gene3D" id="3.30.420.10">
    <property type="entry name" value="Ribonuclease H-like superfamily/Ribonuclease H"/>
    <property type="match status" value="1"/>
</dbReference>
<dbReference type="Proteomes" id="UP000499080">
    <property type="component" value="Unassembled WGS sequence"/>
</dbReference>
<dbReference type="Pfam" id="PF17921">
    <property type="entry name" value="Integrase_H2C2"/>
    <property type="match status" value="1"/>
</dbReference>
<dbReference type="InterPro" id="IPR012337">
    <property type="entry name" value="RNaseH-like_sf"/>
</dbReference>
<name>A0A4Y2EMX6_ARAVE</name>
<keyword evidence="5" id="KW-1185">Reference proteome</keyword>
<dbReference type="AlphaFoldDB" id="A0A4Y2EMX6"/>
<dbReference type="InterPro" id="IPR050951">
    <property type="entry name" value="Retrovirus_Pol_polyprotein"/>
</dbReference>
<dbReference type="PANTHER" id="PTHR37984:SF5">
    <property type="entry name" value="PROTEIN NYNRIN-LIKE"/>
    <property type="match status" value="1"/>
</dbReference>
<dbReference type="OrthoDB" id="6427748at2759"/>
<dbReference type="InterPro" id="IPR036397">
    <property type="entry name" value="RNaseH_sf"/>
</dbReference>
<evidence type="ECO:0000256" key="1">
    <source>
        <dbReference type="ARBA" id="ARBA00012493"/>
    </source>
</evidence>
<dbReference type="GO" id="GO:0003676">
    <property type="term" value="F:nucleic acid binding"/>
    <property type="evidence" value="ECO:0007669"/>
    <property type="project" value="InterPro"/>
</dbReference>
<evidence type="ECO:0000313" key="4">
    <source>
        <dbReference type="EMBL" id="GBN61015.1"/>
    </source>
</evidence>
<proteinExistence type="predicted"/>
<dbReference type="SUPFAM" id="SSF53098">
    <property type="entry name" value="Ribonuclease H-like"/>
    <property type="match status" value="1"/>
</dbReference>
<dbReference type="GO" id="GO:0003964">
    <property type="term" value="F:RNA-directed DNA polymerase activity"/>
    <property type="evidence" value="ECO:0007669"/>
    <property type="project" value="UniProtKB-EC"/>
</dbReference>